<dbReference type="Proteomes" id="UP000254737">
    <property type="component" value="Unassembled WGS sequence"/>
</dbReference>
<accession>A0A376G0B8</accession>
<gene>
    <name evidence="1" type="ORF">NCTC13456_00315</name>
</gene>
<name>A0A376G0B8_9FLAO</name>
<sequence>MIDIQRLYEFGLEIKASNIGINHFRMVDGPDKLVESLKDLTNEENHVLIIVLPSHSSNGSTSFDDLDYNNFTQFLVLEKFDIRLMENNFDEMSVFFRTMDTMKKLIDKMTNDFYEREEFCGLMSSIKAGTLQIDPVRHQSDTSGYSLTFTF</sequence>
<evidence type="ECO:0000313" key="1">
    <source>
        <dbReference type="EMBL" id="STD53098.1"/>
    </source>
</evidence>
<dbReference type="RefSeq" id="WP_114998263.1">
    <property type="nucleotide sequence ID" value="NZ_UFXS01000001.1"/>
</dbReference>
<proteinExistence type="predicted"/>
<organism evidence="1 2">
    <name type="scientific">Empedobacter falsenii</name>
    <dbReference type="NCBI Taxonomy" id="343874"/>
    <lineage>
        <taxon>Bacteria</taxon>
        <taxon>Pseudomonadati</taxon>
        <taxon>Bacteroidota</taxon>
        <taxon>Flavobacteriia</taxon>
        <taxon>Flavobacteriales</taxon>
        <taxon>Weeksellaceae</taxon>
        <taxon>Empedobacter</taxon>
    </lineage>
</organism>
<evidence type="ECO:0000313" key="2">
    <source>
        <dbReference type="Proteomes" id="UP000254737"/>
    </source>
</evidence>
<dbReference type="AlphaFoldDB" id="A0A376G0B8"/>
<dbReference type="EMBL" id="UFXS01000001">
    <property type="protein sequence ID" value="STD53098.1"/>
    <property type="molecule type" value="Genomic_DNA"/>
</dbReference>
<protein>
    <submittedName>
        <fullName evidence="1">Uncharacterized protein</fullName>
    </submittedName>
</protein>
<reference evidence="1 2" key="1">
    <citation type="submission" date="2018-06" db="EMBL/GenBank/DDBJ databases">
        <authorList>
            <consortium name="Pathogen Informatics"/>
            <person name="Doyle S."/>
        </authorList>
    </citation>
    <scope>NUCLEOTIDE SEQUENCE [LARGE SCALE GENOMIC DNA]</scope>
    <source>
        <strain evidence="1 2">NCTC13456</strain>
    </source>
</reference>